<dbReference type="Proteomes" id="UP000291659">
    <property type="component" value="Unassembled WGS sequence"/>
</dbReference>
<protein>
    <submittedName>
        <fullName evidence="1">Uncharacterized protein</fullName>
    </submittedName>
</protein>
<dbReference type="RefSeq" id="WP_130763140.1">
    <property type="nucleotide sequence ID" value="NZ_SIOX01000019.1"/>
</dbReference>
<reference evidence="1 2" key="1">
    <citation type="submission" date="2019-02" db="EMBL/GenBank/DDBJ databases">
        <title>The genomic architecture of introgression among sibling species of bacteria.</title>
        <authorList>
            <person name="Cavassim M.I.A."/>
            <person name="Moeskjaer S."/>
            <person name="Moslemi C."/>
            <person name="Fields B."/>
            <person name="Bachmann A."/>
            <person name="Vilhjalmsson B."/>
            <person name="Schierup M.H."/>
            <person name="Young J.P.W."/>
            <person name="Andersen S.U."/>
        </authorList>
    </citation>
    <scope>NUCLEOTIDE SEQUENCE [LARGE SCALE GENOMIC DNA]</scope>
    <source>
        <strain evidence="1 2">SM141A</strain>
    </source>
</reference>
<keyword evidence="2" id="KW-1185">Reference proteome</keyword>
<name>A0ABY1WWJ7_9HYPH</name>
<comment type="caution">
    <text evidence="1">The sequence shown here is derived from an EMBL/GenBank/DDBJ whole genome shotgun (WGS) entry which is preliminary data.</text>
</comment>
<evidence type="ECO:0000313" key="1">
    <source>
        <dbReference type="EMBL" id="TAX63244.1"/>
    </source>
</evidence>
<gene>
    <name evidence="1" type="ORF">ELH98_38940</name>
</gene>
<sequence>MSGFRMTLSIVQLSFHMRYFSVGLQMAATVYIQADSLTEAQGKLEQILSKSIDARDGRWFSDASFGTPALPEISFATAMEIRGPAQDDTCKTINIDDVVQLMWSSSDASKSKVLPRSSSQFRSKTGSFYWADLEVRTVGIMKFETETEAKAFLSQITEERPPVHWEMADEWFELDGFEKAEYPLILSPNIEVLAVSDALPLELHWSISEEMKGGEGARH</sequence>
<evidence type="ECO:0000313" key="2">
    <source>
        <dbReference type="Proteomes" id="UP000291659"/>
    </source>
</evidence>
<accession>A0ABY1WWJ7</accession>
<proteinExistence type="predicted"/>
<organism evidence="1 2">
    <name type="scientific">Rhizobium ruizarguesonis</name>
    <dbReference type="NCBI Taxonomy" id="2081791"/>
    <lineage>
        <taxon>Bacteria</taxon>
        <taxon>Pseudomonadati</taxon>
        <taxon>Pseudomonadota</taxon>
        <taxon>Alphaproteobacteria</taxon>
        <taxon>Hyphomicrobiales</taxon>
        <taxon>Rhizobiaceae</taxon>
        <taxon>Rhizobium/Agrobacterium group</taxon>
        <taxon>Rhizobium</taxon>
    </lineage>
</organism>
<dbReference type="EMBL" id="SIOX01000019">
    <property type="protein sequence ID" value="TAX63244.1"/>
    <property type="molecule type" value="Genomic_DNA"/>
</dbReference>